<keyword evidence="2" id="KW-0472">Membrane</keyword>
<evidence type="ECO:0000256" key="1">
    <source>
        <dbReference type="SAM" id="MobiDB-lite"/>
    </source>
</evidence>
<dbReference type="Pfam" id="PF14364">
    <property type="entry name" value="DUF4408"/>
    <property type="match status" value="1"/>
</dbReference>
<accession>A0AAD2E2Y2</accession>
<name>A0AAD2E2Y2_9LAMI</name>
<gene>
    <name evidence="4" type="ORF">FPE_LOCUS20286</name>
</gene>
<keyword evidence="2" id="KW-0812">Transmembrane</keyword>
<organism evidence="4 5">
    <name type="scientific">Fraxinus pennsylvanica</name>
    <dbReference type="NCBI Taxonomy" id="56036"/>
    <lineage>
        <taxon>Eukaryota</taxon>
        <taxon>Viridiplantae</taxon>
        <taxon>Streptophyta</taxon>
        <taxon>Embryophyta</taxon>
        <taxon>Tracheophyta</taxon>
        <taxon>Spermatophyta</taxon>
        <taxon>Magnoliopsida</taxon>
        <taxon>eudicotyledons</taxon>
        <taxon>Gunneridae</taxon>
        <taxon>Pentapetalae</taxon>
        <taxon>asterids</taxon>
        <taxon>lamiids</taxon>
        <taxon>Lamiales</taxon>
        <taxon>Oleaceae</taxon>
        <taxon>Oleeae</taxon>
        <taxon>Fraxinus</taxon>
    </lineage>
</organism>
<evidence type="ECO:0000256" key="2">
    <source>
        <dbReference type="SAM" id="Phobius"/>
    </source>
</evidence>
<keyword evidence="5" id="KW-1185">Reference proteome</keyword>
<sequence length="328" mass="36951">MKSNSTWFDSLKLFLISAGIVSLAVGVRFFVPAIIHGVVHEIPALWSILLSWLKPPYLYVIINGIIIIIAAASRFHHRESEPSVEPENLISVKTPPPLEFASIPTPTEISTVVEEPPAAVETALVCESEDGAVEVKDVVVNDSEVMENDDVAEAEDEDDFIVSNSTYSTPPQGTISPPFLLPIREKPLASSRFGNHRKNLKSSPEGTKALRVARPKTQETLESTWKMITEGRPVPLTRQWKKQDTWKDHEQDMTGNHSNLTNKNHVNHDSPRAPLSSYPSLKVRKELSVGHEELNRRVEAFIKKFNEEMRMQRQESLNQYMEMINRGV</sequence>
<keyword evidence="2" id="KW-1133">Transmembrane helix</keyword>
<feature type="domain" description="DUF4408" evidence="3">
    <location>
        <begin position="43"/>
        <end position="75"/>
    </location>
</feature>
<feature type="transmembrane region" description="Helical" evidence="2">
    <location>
        <begin position="12"/>
        <end position="36"/>
    </location>
</feature>
<dbReference type="Proteomes" id="UP000834106">
    <property type="component" value="Chromosome 12"/>
</dbReference>
<feature type="transmembrane region" description="Helical" evidence="2">
    <location>
        <begin position="56"/>
        <end position="73"/>
    </location>
</feature>
<dbReference type="InterPro" id="IPR008480">
    <property type="entry name" value="DUF761_pln"/>
</dbReference>
<dbReference type="Pfam" id="PF05553">
    <property type="entry name" value="DUF761"/>
    <property type="match status" value="1"/>
</dbReference>
<evidence type="ECO:0000259" key="3">
    <source>
        <dbReference type="Pfam" id="PF14364"/>
    </source>
</evidence>
<dbReference type="EMBL" id="OU503047">
    <property type="protein sequence ID" value="CAI9772856.1"/>
    <property type="molecule type" value="Genomic_DNA"/>
</dbReference>
<feature type="region of interest" description="Disordered" evidence="1">
    <location>
        <begin position="249"/>
        <end position="277"/>
    </location>
</feature>
<dbReference type="PANTHER" id="PTHR33098:SF75">
    <property type="entry name" value="DUF4408 DOMAIN PROTEIN"/>
    <property type="match status" value="1"/>
</dbReference>
<proteinExistence type="predicted"/>
<dbReference type="InterPro" id="IPR025520">
    <property type="entry name" value="DUF4408"/>
</dbReference>
<protein>
    <recommendedName>
        <fullName evidence="3">DUF4408 domain-containing protein</fullName>
    </recommendedName>
</protein>
<feature type="compositionally biased region" description="Polar residues" evidence="1">
    <location>
        <begin position="253"/>
        <end position="264"/>
    </location>
</feature>
<evidence type="ECO:0000313" key="5">
    <source>
        <dbReference type="Proteomes" id="UP000834106"/>
    </source>
</evidence>
<dbReference type="AlphaFoldDB" id="A0AAD2E2Y2"/>
<evidence type="ECO:0000313" key="4">
    <source>
        <dbReference type="EMBL" id="CAI9772856.1"/>
    </source>
</evidence>
<reference evidence="4" key="1">
    <citation type="submission" date="2023-05" db="EMBL/GenBank/DDBJ databases">
        <authorList>
            <person name="Huff M."/>
        </authorList>
    </citation>
    <scope>NUCLEOTIDE SEQUENCE</scope>
</reference>
<dbReference type="PANTHER" id="PTHR33098">
    <property type="entry name" value="COTTON FIBER (DUF761)"/>
    <property type="match status" value="1"/>
</dbReference>